<dbReference type="AlphaFoldDB" id="A0AAD9HFM0"/>
<proteinExistence type="predicted"/>
<sequence length="109" mass="13010">MWRERKRERERMRERVCVRERERKPVNSRRFCLAARDSACFSLTRARTRGLFSPFFCHLLCFRTWTAAFLSLPPSVSLLGDAFSYTRENKYPTTTTSHTYIHAWSNRAV</sequence>
<dbReference type="EMBL" id="MU842888">
    <property type="protein sequence ID" value="KAK2027858.1"/>
    <property type="molecule type" value="Genomic_DNA"/>
</dbReference>
<name>A0AAD9HFM0_9PEZI</name>
<keyword evidence="2" id="KW-1185">Reference proteome</keyword>
<gene>
    <name evidence="1" type="ORF">LX32DRAFT_428561</name>
</gene>
<evidence type="ECO:0000313" key="1">
    <source>
        <dbReference type="EMBL" id="KAK2027858.1"/>
    </source>
</evidence>
<organism evidence="1 2">
    <name type="scientific">Colletotrichum zoysiae</name>
    <dbReference type="NCBI Taxonomy" id="1216348"/>
    <lineage>
        <taxon>Eukaryota</taxon>
        <taxon>Fungi</taxon>
        <taxon>Dikarya</taxon>
        <taxon>Ascomycota</taxon>
        <taxon>Pezizomycotina</taxon>
        <taxon>Sordariomycetes</taxon>
        <taxon>Hypocreomycetidae</taxon>
        <taxon>Glomerellales</taxon>
        <taxon>Glomerellaceae</taxon>
        <taxon>Colletotrichum</taxon>
        <taxon>Colletotrichum graminicola species complex</taxon>
    </lineage>
</organism>
<protein>
    <submittedName>
        <fullName evidence="1">Uncharacterized protein</fullName>
    </submittedName>
</protein>
<accession>A0AAD9HFM0</accession>
<comment type="caution">
    <text evidence="1">The sequence shown here is derived from an EMBL/GenBank/DDBJ whole genome shotgun (WGS) entry which is preliminary data.</text>
</comment>
<evidence type="ECO:0000313" key="2">
    <source>
        <dbReference type="Proteomes" id="UP001232148"/>
    </source>
</evidence>
<reference evidence="1" key="1">
    <citation type="submission" date="2021-06" db="EMBL/GenBank/DDBJ databases">
        <title>Comparative genomics, transcriptomics and evolutionary studies reveal genomic signatures of adaptation to plant cell wall in hemibiotrophic fungi.</title>
        <authorList>
            <consortium name="DOE Joint Genome Institute"/>
            <person name="Baroncelli R."/>
            <person name="Diaz J.F."/>
            <person name="Benocci T."/>
            <person name="Peng M."/>
            <person name="Battaglia E."/>
            <person name="Haridas S."/>
            <person name="Andreopoulos W."/>
            <person name="Labutti K."/>
            <person name="Pangilinan J."/>
            <person name="Floch G.L."/>
            <person name="Makela M.R."/>
            <person name="Henrissat B."/>
            <person name="Grigoriev I.V."/>
            <person name="Crouch J.A."/>
            <person name="De Vries R.P."/>
            <person name="Sukno S.A."/>
            <person name="Thon M.R."/>
        </authorList>
    </citation>
    <scope>NUCLEOTIDE SEQUENCE</scope>
    <source>
        <strain evidence="1">MAFF235873</strain>
    </source>
</reference>
<dbReference type="Proteomes" id="UP001232148">
    <property type="component" value="Unassembled WGS sequence"/>
</dbReference>